<dbReference type="InterPro" id="IPR036390">
    <property type="entry name" value="WH_DNA-bd_sf"/>
</dbReference>
<evidence type="ECO:0008006" key="3">
    <source>
        <dbReference type="Google" id="ProtNLM"/>
    </source>
</evidence>
<gene>
    <name evidence="1" type="ORF">GCM10022255_000980</name>
</gene>
<dbReference type="InterPro" id="IPR025855">
    <property type="entry name" value="Replic_Relax"/>
</dbReference>
<dbReference type="RefSeq" id="WP_345119966.1">
    <property type="nucleotide sequence ID" value="NZ_BAABAT010000001.1"/>
</dbReference>
<evidence type="ECO:0000313" key="2">
    <source>
        <dbReference type="Proteomes" id="UP001500620"/>
    </source>
</evidence>
<evidence type="ECO:0000313" key="1">
    <source>
        <dbReference type="EMBL" id="GAA4243149.1"/>
    </source>
</evidence>
<keyword evidence="2" id="KW-1185">Reference proteome</keyword>
<reference evidence="2" key="1">
    <citation type="journal article" date="2019" name="Int. J. Syst. Evol. Microbiol.">
        <title>The Global Catalogue of Microorganisms (GCM) 10K type strain sequencing project: providing services to taxonomists for standard genome sequencing and annotation.</title>
        <authorList>
            <consortium name="The Broad Institute Genomics Platform"/>
            <consortium name="The Broad Institute Genome Sequencing Center for Infectious Disease"/>
            <person name="Wu L."/>
            <person name="Ma J."/>
        </authorList>
    </citation>
    <scope>NUCLEOTIDE SEQUENCE [LARGE SCALE GENOMIC DNA]</scope>
    <source>
        <strain evidence="2">JCM 17441</strain>
    </source>
</reference>
<organism evidence="1 2">
    <name type="scientific">Dactylosporangium darangshiense</name>
    <dbReference type="NCBI Taxonomy" id="579108"/>
    <lineage>
        <taxon>Bacteria</taxon>
        <taxon>Bacillati</taxon>
        <taxon>Actinomycetota</taxon>
        <taxon>Actinomycetes</taxon>
        <taxon>Micromonosporales</taxon>
        <taxon>Micromonosporaceae</taxon>
        <taxon>Dactylosporangium</taxon>
    </lineage>
</organism>
<comment type="caution">
    <text evidence="1">The sequence shown here is derived from an EMBL/GenBank/DDBJ whole genome shotgun (WGS) entry which is preliminary data.</text>
</comment>
<dbReference type="EMBL" id="BAABAT010000001">
    <property type="protein sequence ID" value="GAA4243149.1"/>
    <property type="molecule type" value="Genomic_DNA"/>
</dbReference>
<dbReference type="Proteomes" id="UP001500620">
    <property type="component" value="Unassembled WGS sequence"/>
</dbReference>
<dbReference type="SUPFAM" id="SSF46785">
    <property type="entry name" value="Winged helix' DNA-binding domain"/>
    <property type="match status" value="1"/>
</dbReference>
<sequence>MTVINSDRVLAARAFITDRDVCLLEWLHDHQVLTIEQITAALYDARKTATDRLLRLYRLGILERFQHTTPGRRTLYYVLGLLGAEIVAALRGDPTPRAAEVVARQRRIAMSPHLAHLRGVNQFFIDLIAHARHTPDAGVMRWWSERQCAEPLRFGSVSMHRVRADGHGIYAEGQRRIAFFLEYDRGTESVPLLLDKLKRYEQLTAQGGPAWPVLFFLPDRARERQLHQQLGRGLVATPVATATREALRTERCVADGIWLPVGMQERPYRLIELDTFSDPADDAALARLDRRPFTQR</sequence>
<accession>A0ABP8CTA5</accession>
<protein>
    <recommendedName>
        <fullName evidence="3">Replication-relaxation</fullName>
    </recommendedName>
</protein>
<proteinExistence type="predicted"/>
<dbReference type="Pfam" id="PF13814">
    <property type="entry name" value="Replic_Relax"/>
    <property type="match status" value="1"/>
</dbReference>
<name>A0ABP8CTA5_9ACTN</name>